<dbReference type="GO" id="GO:0016881">
    <property type="term" value="F:acid-amino acid ligase activity"/>
    <property type="evidence" value="ECO:0007669"/>
    <property type="project" value="TreeGrafter"/>
</dbReference>
<keyword evidence="4" id="KW-1185">Reference proteome</keyword>
<evidence type="ECO:0008006" key="5">
    <source>
        <dbReference type="Google" id="ProtNLM"/>
    </source>
</evidence>
<evidence type="ECO:0000259" key="1">
    <source>
        <dbReference type="Pfam" id="PF23571"/>
    </source>
</evidence>
<dbReference type="OMA" id="HECCNCL"/>
<dbReference type="InterPro" id="IPR055377">
    <property type="entry name" value="GH3_M"/>
</dbReference>
<dbReference type="AlphaFoldDB" id="A0A553P760"/>
<dbReference type="PANTHER" id="PTHR31901">
    <property type="entry name" value="GH3 DOMAIN-CONTAINING PROTEIN"/>
    <property type="match status" value="1"/>
</dbReference>
<dbReference type="EMBL" id="VCGU01000007">
    <property type="protein sequence ID" value="TRY73470.1"/>
    <property type="molecule type" value="Genomic_DNA"/>
</dbReference>
<feature type="domain" description="GH3 middle" evidence="1">
    <location>
        <begin position="413"/>
        <end position="485"/>
    </location>
</feature>
<organism evidence="3 4">
    <name type="scientific">Tigriopus californicus</name>
    <name type="common">Marine copepod</name>
    <dbReference type="NCBI Taxonomy" id="6832"/>
    <lineage>
        <taxon>Eukaryota</taxon>
        <taxon>Metazoa</taxon>
        <taxon>Ecdysozoa</taxon>
        <taxon>Arthropoda</taxon>
        <taxon>Crustacea</taxon>
        <taxon>Multicrustacea</taxon>
        <taxon>Hexanauplia</taxon>
        <taxon>Copepoda</taxon>
        <taxon>Harpacticoida</taxon>
        <taxon>Harpacticidae</taxon>
        <taxon>Tigriopus</taxon>
    </lineage>
</organism>
<feature type="domain" description="GH3 C-terminal" evidence="2">
    <location>
        <begin position="503"/>
        <end position="624"/>
    </location>
</feature>
<dbReference type="InterPro" id="IPR055378">
    <property type="entry name" value="GH3_C"/>
</dbReference>
<proteinExistence type="predicted"/>
<protein>
    <recommendedName>
        <fullName evidence="5">GH3 domain-containing protein</fullName>
    </recommendedName>
</protein>
<evidence type="ECO:0000259" key="2">
    <source>
        <dbReference type="Pfam" id="PF23572"/>
    </source>
</evidence>
<dbReference type="InterPro" id="IPR004993">
    <property type="entry name" value="GH3"/>
</dbReference>
<dbReference type="PROSITE" id="PS51257">
    <property type="entry name" value="PROKAR_LIPOPROTEIN"/>
    <property type="match status" value="1"/>
</dbReference>
<dbReference type="Pfam" id="PF23571">
    <property type="entry name" value="GH3_M"/>
    <property type="match status" value="1"/>
</dbReference>
<dbReference type="GO" id="GO:0005737">
    <property type="term" value="C:cytoplasm"/>
    <property type="evidence" value="ECO:0007669"/>
    <property type="project" value="TreeGrafter"/>
</dbReference>
<gene>
    <name evidence="3" type="ORF">TCAL_01575</name>
</gene>
<dbReference type="PANTHER" id="PTHR31901:SF9">
    <property type="entry name" value="GH3 DOMAIN-CONTAINING PROTEIN"/>
    <property type="match status" value="1"/>
</dbReference>
<reference evidence="3 4" key="1">
    <citation type="journal article" date="2018" name="Nat. Ecol. Evol.">
        <title>Genomic signatures of mitonuclear coevolution across populations of Tigriopus californicus.</title>
        <authorList>
            <person name="Barreto F.S."/>
            <person name="Watson E.T."/>
            <person name="Lima T.G."/>
            <person name="Willett C.S."/>
            <person name="Edmands S."/>
            <person name="Li W."/>
            <person name="Burton R.S."/>
        </authorList>
    </citation>
    <scope>NUCLEOTIDE SEQUENCE [LARGE SCALE GENOMIC DNA]</scope>
    <source>
        <strain evidence="3 4">San Diego</strain>
    </source>
</reference>
<dbReference type="Pfam" id="PF03321">
    <property type="entry name" value="GH3"/>
    <property type="match status" value="1"/>
</dbReference>
<dbReference type="Pfam" id="PF23572">
    <property type="entry name" value="GH3_C"/>
    <property type="match status" value="1"/>
</dbReference>
<dbReference type="Proteomes" id="UP000318571">
    <property type="component" value="Chromosome 3"/>
</dbReference>
<dbReference type="OrthoDB" id="10261911at2759"/>
<name>A0A553P760_TIGCA</name>
<accession>A0A553P760</accession>
<comment type="caution">
    <text evidence="3">The sequence shown here is derived from an EMBL/GenBank/DDBJ whole genome shotgun (WGS) entry which is preliminary data.</text>
</comment>
<evidence type="ECO:0000313" key="4">
    <source>
        <dbReference type="Proteomes" id="UP000318571"/>
    </source>
</evidence>
<evidence type="ECO:0000313" key="3">
    <source>
        <dbReference type="EMBL" id="TRY73470.1"/>
    </source>
</evidence>
<sequence>MRWPGLHRPTPWQLWVGTSGLLLSGACSYALYELVTIEKSRYHTWRSLVHHYVSNKLMAVLGYISYRDLYRDSLNVRAAQSEFLLGVLRDNQHTPYGRDHHFEDLLERVEPFRLRHPLTRISHYQTYIDRIVEHDERAIMTADPAYMLAITSGTSGQCSLIPTNSKIPTTFFFRGIATMFYSVYQMLDMPFHITQADLPMLKINHQKSMKFMFPAKKRATPQGLRIGPNSSNPEDSQKLSYLYVTPHEAYGIRNEANLMYVHLLFGLRDPDLGMIEANFANLLMGALNFMSTHWKHLVEDIRNGTLTPPFPAEIDPDIRSQLESNLVPDPDRAEFLDKKSRYGFSDIVIQIWPRLHTIVTTTSGSMEPYRAKLRQSFVQFGCIYSPIYGATEGLLGVNTTPNTNPYRDDVPNYTLMPRAQFFEFIPVDQSHMEQPTTLLLHELKSGQEYEVVITNNSGLYRYRLGDVVKVHGYMNEIPKVEFCYRVSQILNLRGEKVTEPFMDQAIRKLFNKIEDHPALHEYTCVESPLMKDVEGSSQAPHYVIFVECKPCDNHSPKPEVLSKCLEDWFAENHGVYKSFKTKGSIGPIEVKILKEGTFRQLEIVMKEETGGVTQFKIPRVVSSPDRLKWFMGKLQ</sequence>